<dbReference type="EMBL" id="CABIJS010000399">
    <property type="protein sequence ID" value="VUZ50757.1"/>
    <property type="molecule type" value="Genomic_DNA"/>
</dbReference>
<proteinExistence type="predicted"/>
<evidence type="ECO:0000313" key="1">
    <source>
        <dbReference type="EMBL" id="VUZ50757.1"/>
    </source>
</evidence>
<sequence length="161" mass="18035">MSIANHIFHLHIKKAGVWPLDAWTAALVSAVWYTVVGHPSRKEYLGHRFCIRLGYRPHGCPFGEVVDHNQNVSVTSRSLRKWTYQIYGNNFVGESPRIGCKGARDWWFGDLAHPHSLHSAQNRVYVFTHIRPPDALDIGVIVLLSGLPKSPAALISLGSFV</sequence>
<name>A0A564YTZ8_HYMDI</name>
<organism evidence="1 2">
    <name type="scientific">Hymenolepis diminuta</name>
    <name type="common">Rat tapeworm</name>
    <dbReference type="NCBI Taxonomy" id="6216"/>
    <lineage>
        <taxon>Eukaryota</taxon>
        <taxon>Metazoa</taxon>
        <taxon>Spiralia</taxon>
        <taxon>Lophotrochozoa</taxon>
        <taxon>Platyhelminthes</taxon>
        <taxon>Cestoda</taxon>
        <taxon>Eucestoda</taxon>
        <taxon>Cyclophyllidea</taxon>
        <taxon>Hymenolepididae</taxon>
        <taxon>Hymenolepis</taxon>
    </lineage>
</organism>
<gene>
    <name evidence="1" type="ORF">WMSIL1_LOCUS9650</name>
</gene>
<accession>A0A564YTZ8</accession>
<reference evidence="1 2" key="1">
    <citation type="submission" date="2019-07" db="EMBL/GenBank/DDBJ databases">
        <authorList>
            <person name="Jastrzebski P J."/>
            <person name="Paukszto L."/>
            <person name="Jastrzebski P J."/>
        </authorList>
    </citation>
    <scope>NUCLEOTIDE SEQUENCE [LARGE SCALE GENOMIC DNA]</scope>
    <source>
        <strain evidence="1 2">WMS-il1</strain>
    </source>
</reference>
<protein>
    <submittedName>
        <fullName evidence="1">Uncharacterized protein</fullName>
    </submittedName>
</protein>
<evidence type="ECO:0000313" key="2">
    <source>
        <dbReference type="Proteomes" id="UP000321570"/>
    </source>
</evidence>
<keyword evidence="2" id="KW-1185">Reference proteome</keyword>
<dbReference type="AlphaFoldDB" id="A0A564YTZ8"/>
<dbReference type="Proteomes" id="UP000321570">
    <property type="component" value="Unassembled WGS sequence"/>
</dbReference>